<accession>A0AAD3TKE7</accession>
<evidence type="ECO:0000313" key="3">
    <source>
        <dbReference type="Proteomes" id="UP001279734"/>
    </source>
</evidence>
<proteinExistence type="predicted"/>
<sequence length="105" mass="11823">MTGQQSNAFQAASKFPAYDPDPQSSQSLQHRKRCTLATKMDQGARISNSGTTIHRLITKEQIQHIQSTPQAAIQQQTSLNTKYLQLPQLDPRNSLKCKPQQGIYR</sequence>
<keyword evidence="3" id="KW-1185">Reference proteome</keyword>
<organism evidence="2 3">
    <name type="scientific">Nepenthes gracilis</name>
    <name type="common">Slender pitcher plant</name>
    <dbReference type="NCBI Taxonomy" id="150966"/>
    <lineage>
        <taxon>Eukaryota</taxon>
        <taxon>Viridiplantae</taxon>
        <taxon>Streptophyta</taxon>
        <taxon>Embryophyta</taxon>
        <taxon>Tracheophyta</taxon>
        <taxon>Spermatophyta</taxon>
        <taxon>Magnoliopsida</taxon>
        <taxon>eudicotyledons</taxon>
        <taxon>Gunneridae</taxon>
        <taxon>Pentapetalae</taxon>
        <taxon>Caryophyllales</taxon>
        <taxon>Nepenthaceae</taxon>
        <taxon>Nepenthes</taxon>
    </lineage>
</organism>
<name>A0AAD3TKE7_NEPGR</name>
<evidence type="ECO:0000313" key="2">
    <source>
        <dbReference type="EMBL" id="GMH30776.1"/>
    </source>
</evidence>
<evidence type="ECO:0000256" key="1">
    <source>
        <dbReference type="SAM" id="MobiDB-lite"/>
    </source>
</evidence>
<feature type="compositionally biased region" description="Polar residues" evidence="1">
    <location>
        <begin position="1"/>
        <end position="10"/>
    </location>
</feature>
<gene>
    <name evidence="2" type="ORF">Nepgr_032619</name>
</gene>
<comment type="caution">
    <text evidence="2">The sequence shown here is derived from an EMBL/GenBank/DDBJ whole genome shotgun (WGS) entry which is preliminary data.</text>
</comment>
<dbReference type="EMBL" id="BSYO01000039">
    <property type="protein sequence ID" value="GMH30776.1"/>
    <property type="molecule type" value="Genomic_DNA"/>
</dbReference>
<reference evidence="2" key="1">
    <citation type="submission" date="2023-05" db="EMBL/GenBank/DDBJ databases">
        <title>Nepenthes gracilis genome sequencing.</title>
        <authorList>
            <person name="Fukushima K."/>
        </authorList>
    </citation>
    <scope>NUCLEOTIDE SEQUENCE</scope>
    <source>
        <strain evidence="2">SING2019-196</strain>
    </source>
</reference>
<feature type="region of interest" description="Disordered" evidence="1">
    <location>
        <begin position="1"/>
        <end position="31"/>
    </location>
</feature>
<dbReference type="AlphaFoldDB" id="A0AAD3TKE7"/>
<protein>
    <submittedName>
        <fullName evidence="2">Uncharacterized protein</fullName>
    </submittedName>
</protein>
<dbReference type="Proteomes" id="UP001279734">
    <property type="component" value="Unassembled WGS sequence"/>
</dbReference>